<dbReference type="CDD" id="cd07262">
    <property type="entry name" value="VOC_like"/>
    <property type="match status" value="1"/>
</dbReference>
<gene>
    <name evidence="2" type="ORF">CSOJ01_07858</name>
</gene>
<evidence type="ECO:0000259" key="1">
    <source>
        <dbReference type="PROSITE" id="PS51819"/>
    </source>
</evidence>
<sequence>MASLIDHVYITVSNINRALPFYDRLLKPMGITRSVFNEGKNGLQGHPDIYGYGRGRRLFLWLKVGEVRAPSHVGFAAKSKEEVDAAYKEAIAEGGRPDVVFGGAPGPRKHYDDRYYAANILDADGNEIEITYKSFQHPSPGTD</sequence>
<evidence type="ECO:0000313" key="2">
    <source>
        <dbReference type="EMBL" id="KAF6807913.1"/>
    </source>
</evidence>
<dbReference type="AlphaFoldDB" id="A0A8H6J7U9"/>
<dbReference type="PANTHER" id="PTHR35006">
    <property type="entry name" value="GLYOXALASE FAMILY PROTEIN (AFU_ORTHOLOGUE AFUA_5G14830)"/>
    <property type="match status" value="1"/>
</dbReference>
<dbReference type="InterPro" id="IPR029068">
    <property type="entry name" value="Glyas_Bleomycin-R_OHBP_Dase"/>
</dbReference>
<evidence type="ECO:0000313" key="3">
    <source>
        <dbReference type="Proteomes" id="UP000652219"/>
    </source>
</evidence>
<dbReference type="EMBL" id="WIGN01000127">
    <property type="protein sequence ID" value="KAF6807913.1"/>
    <property type="molecule type" value="Genomic_DNA"/>
</dbReference>
<comment type="caution">
    <text evidence="2">The sequence shown here is derived from an EMBL/GenBank/DDBJ whole genome shotgun (WGS) entry which is preliminary data.</text>
</comment>
<dbReference type="InterPro" id="IPR004360">
    <property type="entry name" value="Glyas_Fos-R_dOase_dom"/>
</dbReference>
<reference evidence="2 3" key="1">
    <citation type="journal article" date="2020" name="Phytopathology">
        <title>Genome Sequence Resources of Colletotrichum truncatum, C. plurivorum, C. musicola, and C. sojae: Four Species Pathogenic to Soybean (Glycine max).</title>
        <authorList>
            <person name="Rogerio F."/>
            <person name="Boufleur T.R."/>
            <person name="Ciampi-Guillardi M."/>
            <person name="Sukno S.A."/>
            <person name="Thon M.R."/>
            <person name="Massola Junior N.S."/>
            <person name="Baroncelli R."/>
        </authorList>
    </citation>
    <scope>NUCLEOTIDE SEQUENCE [LARGE SCALE GENOMIC DNA]</scope>
    <source>
        <strain evidence="2 3">LFN0009</strain>
    </source>
</reference>
<dbReference type="PROSITE" id="PS51819">
    <property type="entry name" value="VOC"/>
    <property type="match status" value="1"/>
</dbReference>
<dbReference type="Gene3D" id="3.10.180.10">
    <property type="entry name" value="2,3-Dihydroxybiphenyl 1,2-Dioxygenase, domain 1"/>
    <property type="match status" value="1"/>
</dbReference>
<dbReference type="Pfam" id="PF00903">
    <property type="entry name" value="Glyoxalase"/>
    <property type="match status" value="1"/>
</dbReference>
<accession>A0A8H6J7U9</accession>
<dbReference type="Proteomes" id="UP000652219">
    <property type="component" value="Unassembled WGS sequence"/>
</dbReference>
<keyword evidence="3" id="KW-1185">Reference proteome</keyword>
<dbReference type="SUPFAM" id="SSF54593">
    <property type="entry name" value="Glyoxalase/Bleomycin resistance protein/Dihydroxybiphenyl dioxygenase"/>
    <property type="match status" value="1"/>
</dbReference>
<proteinExistence type="predicted"/>
<protein>
    <recommendedName>
        <fullName evidence="1">VOC domain-containing protein</fullName>
    </recommendedName>
</protein>
<name>A0A8H6J7U9_9PEZI</name>
<dbReference type="PANTHER" id="PTHR35006:SF2">
    <property type="entry name" value="GLYOXALASE FAMILY PROTEIN (AFU_ORTHOLOGUE AFUA_5G14830)"/>
    <property type="match status" value="1"/>
</dbReference>
<feature type="domain" description="VOC" evidence="1">
    <location>
        <begin position="4"/>
        <end position="133"/>
    </location>
</feature>
<organism evidence="2 3">
    <name type="scientific">Colletotrichum sojae</name>
    <dbReference type="NCBI Taxonomy" id="2175907"/>
    <lineage>
        <taxon>Eukaryota</taxon>
        <taxon>Fungi</taxon>
        <taxon>Dikarya</taxon>
        <taxon>Ascomycota</taxon>
        <taxon>Pezizomycotina</taxon>
        <taxon>Sordariomycetes</taxon>
        <taxon>Hypocreomycetidae</taxon>
        <taxon>Glomerellales</taxon>
        <taxon>Glomerellaceae</taxon>
        <taxon>Colletotrichum</taxon>
        <taxon>Colletotrichum orchidearum species complex</taxon>
    </lineage>
</organism>
<dbReference type="InterPro" id="IPR037523">
    <property type="entry name" value="VOC_core"/>
</dbReference>